<dbReference type="Gene3D" id="1.10.540.10">
    <property type="entry name" value="Acyl-CoA dehydrogenase/oxidase, N-terminal domain"/>
    <property type="match status" value="2"/>
</dbReference>
<keyword evidence="4" id="KW-0274">FAD</keyword>
<protein>
    <submittedName>
        <fullName evidence="10">Acyl-CoA dehydrogenase</fullName>
    </submittedName>
</protein>
<dbReference type="AlphaFoldDB" id="A0A3R8UDC8"/>
<dbReference type="Pfam" id="PF00441">
    <property type="entry name" value="Acyl-CoA_dh_1"/>
    <property type="match status" value="2"/>
</dbReference>
<dbReference type="InterPro" id="IPR009075">
    <property type="entry name" value="AcylCo_DH/oxidase_C"/>
</dbReference>
<evidence type="ECO:0000256" key="5">
    <source>
        <dbReference type="ARBA" id="ARBA00023002"/>
    </source>
</evidence>
<dbReference type="SUPFAM" id="SSF56645">
    <property type="entry name" value="Acyl-CoA dehydrogenase NM domain-like"/>
    <property type="match status" value="2"/>
</dbReference>
<organism evidence="10 11">
    <name type="scientific">Stutzerimonas xanthomarina</name>
    <dbReference type="NCBI Taxonomy" id="271420"/>
    <lineage>
        <taxon>Bacteria</taxon>
        <taxon>Pseudomonadati</taxon>
        <taxon>Pseudomonadota</taxon>
        <taxon>Gammaproteobacteria</taxon>
        <taxon>Pseudomonadales</taxon>
        <taxon>Pseudomonadaceae</taxon>
        <taxon>Stutzerimonas</taxon>
    </lineage>
</organism>
<comment type="cofactor">
    <cofactor evidence="1">
        <name>FAD</name>
        <dbReference type="ChEBI" id="CHEBI:57692"/>
    </cofactor>
</comment>
<gene>
    <name evidence="10" type="ORF">EGJ28_07535</name>
</gene>
<dbReference type="PANTHER" id="PTHR43292:SF3">
    <property type="entry name" value="ACYL-COA DEHYDROGENASE FADE29"/>
    <property type="match status" value="1"/>
</dbReference>
<evidence type="ECO:0000259" key="9">
    <source>
        <dbReference type="Pfam" id="PF02771"/>
    </source>
</evidence>
<proteinExistence type="inferred from homology"/>
<evidence type="ECO:0000313" key="10">
    <source>
        <dbReference type="EMBL" id="RRV13453.1"/>
    </source>
</evidence>
<dbReference type="PANTHER" id="PTHR43292">
    <property type="entry name" value="ACYL-COA DEHYDROGENASE"/>
    <property type="match status" value="1"/>
</dbReference>
<evidence type="ECO:0000256" key="2">
    <source>
        <dbReference type="ARBA" id="ARBA00009347"/>
    </source>
</evidence>
<feature type="region of interest" description="Disordered" evidence="6">
    <location>
        <begin position="373"/>
        <end position="396"/>
    </location>
</feature>
<dbReference type="InterPro" id="IPR052161">
    <property type="entry name" value="Mycobact_Acyl-CoA_DH"/>
</dbReference>
<sequence>MSGSAEPSLSDMLRESAHDFLSGSHAPSRLRGWIGRPRPVERSLWKDIAALGWTAVMLPEELGGSGLGLREACALSEVMGERLFAEPFTACCVLPSVLLAAAEPRAENGSAELAEWLVNGTRLLALAWQEQVAEIEPAALPACRVEEGVLSGRKQFVIGCESDSVLLVSASLDGQPAVFAVAADAAGVHIERFASGIGAQAHVTFDSAPLLFAEPLHSGAKASEVILQALAAGRVSLAAELAGKATGCLRQTVEYVTERQQFARPIGSFQTVQHRCVDMHIEYLLATAAWRHALSCYEQNPLVAATQAAISAAKSRCAEAAVMIGKQAVQLHGAMGFAEEVDIGMYLRSALADSAWLGSPLAHRRRFATLGAEQGEAQQLDPDPAHRSASSDPRDWSDEEFRARLRMFLEEHYPANLRQNDRRPFLRLRGDDLNGWLSLLNDHGWRAPAWPREFGGMGISFRKQLIYQQEMERAGVGRIIDNGETQLGPTLMKWGTPEQQAYYLPRILACDDVWCQGYSEPGAGSDLASLRTQAVREGDEFVVSGQKIWTTHATDGTHIFTLVRTGKFEKKQQGISFLLIDLNAPGVSIRPIANIAGEDEFCEVFFDSVRVPASNLVGELHQGWSVAKALLGHERIWLGSAAMASSALELAQRLVTNMDLGDDAGVLDRLGRLQADLHDYRLLYAQMCDHIAEAHGEPGPEASVLKVYISELLQRITEFNAEIAAEYGGVVGDVQIGDLHTDLHWPLMMARPVSIYAGANEVQRDILAKLVLKLPSPPRAG</sequence>
<evidence type="ECO:0000256" key="3">
    <source>
        <dbReference type="ARBA" id="ARBA00022630"/>
    </source>
</evidence>
<comment type="similarity">
    <text evidence="2">Belongs to the acyl-CoA dehydrogenase family.</text>
</comment>
<evidence type="ECO:0000256" key="1">
    <source>
        <dbReference type="ARBA" id="ARBA00001974"/>
    </source>
</evidence>
<evidence type="ECO:0000259" key="7">
    <source>
        <dbReference type="Pfam" id="PF00441"/>
    </source>
</evidence>
<feature type="domain" description="Acyl-CoA dehydrogenase/oxidase C-terminal" evidence="7">
    <location>
        <begin position="622"/>
        <end position="770"/>
    </location>
</feature>
<dbReference type="GO" id="GO:0016627">
    <property type="term" value="F:oxidoreductase activity, acting on the CH-CH group of donors"/>
    <property type="evidence" value="ECO:0007669"/>
    <property type="project" value="InterPro"/>
</dbReference>
<comment type="caution">
    <text evidence="10">The sequence shown here is derived from an EMBL/GenBank/DDBJ whole genome shotgun (WGS) entry which is preliminary data.</text>
</comment>
<dbReference type="GO" id="GO:0005886">
    <property type="term" value="C:plasma membrane"/>
    <property type="evidence" value="ECO:0007669"/>
    <property type="project" value="TreeGrafter"/>
</dbReference>
<evidence type="ECO:0000256" key="6">
    <source>
        <dbReference type="SAM" id="MobiDB-lite"/>
    </source>
</evidence>
<evidence type="ECO:0000313" key="11">
    <source>
        <dbReference type="Proteomes" id="UP000276506"/>
    </source>
</evidence>
<dbReference type="InterPro" id="IPR036250">
    <property type="entry name" value="AcylCo_DH-like_C"/>
</dbReference>
<dbReference type="Pfam" id="PF02770">
    <property type="entry name" value="Acyl-CoA_dh_M"/>
    <property type="match status" value="1"/>
</dbReference>
<keyword evidence="5" id="KW-0560">Oxidoreductase</keyword>
<feature type="domain" description="Acyl-CoA dehydrogenase/oxidase N-terminal" evidence="9">
    <location>
        <begin position="11"/>
        <end position="82"/>
    </location>
</feature>
<dbReference type="InterPro" id="IPR009100">
    <property type="entry name" value="AcylCoA_DH/oxidase_NM_dom_sf"/>
</dbReference>
<dbReference type="InterPro" id="IPR037069">
    <property type="entry name" value="AcylCoA_DH/ox_N_sf"/>
</dbReference>
<keyword evidence="3" id="KW-0285">Flavoprotein</keyword>
<dbReference type="EMBL" id="RHQL01000002">
    <property type="protein sequence ID" value="RRV13453.1"/>
    <property type="molecule type" value="Genomic_DNA"/>
</dbReference>
<feature type="domain" description="Acyl-CoA dehydrogenase/oxidase N-terminal" evidence="9">
    <location>
        <begin position="399"/>
        <end position="509"/>
    </location>
</feature>
<dbReference type="Gene3D" id="1.20.140.10">
    <property type="entry name" value="Butyryl-CoA Dehydrogenase, subunit A, domain 3"/>
    <property type="match status" value="2"/>
</dbReference>
<dbReference type="Pfam" id="PF02771">
    <property type="entry name" value="Acyl-CoA_dh_N"/>
    <property type="match status" value="2"/>
</dbReference>
<dbReference type="GO" id="GO:0050660">
    <property type="term" value="F:flavin adenine dinucleotide binding"/>
    <property type="evidence" value="ECO:0007669"/>
    <property type="project" value="InterPro"/>
</dbReference>
<dbReference type="RefSeq" id="WP_125876785.1">
    <property type="nucleotide sequence ID" value="NZ_RHQL01000002.1"/>
</dbReference>
<dbReference type="InterPro" id="IPR013786">
    <property type="entry name" value="AcylCoA_DH/ox_N"/>
</dbReference>
<dbReference type="InterPro" id="IPR046373">
    <property type="entry name" value="Acyl-CoA_Oxase/DH_mid-dom_sf"/>
</dbReference>
<dbReference type="Gene3D" id="2.40.110.10">
    <property type="entry name" value="Butyryl-CoA Dehydrogenase, subunit A, domain 2"/>
    <property type="match status" value="2"/>
</dbReference>
<dbReference type="SUPFAM" id="SSF47203">
    <property type="entry name" value="Acyl-CoA dehydrogenase C-terminal domain-like"/>
    <property type="match status" value="2"/>
</dbReference>
<name>A0A3R8UDC8_9GAMM</name>
<accession>A0A3R8UDC8</accession>
<evidence type="ECO:0000259" key="8">
    <source>
        <dbReference type="Pfam" id="PF02770"/>
    </source>
</evidence>
<dbReference type="InterPro" id="IPR006091">
    <property type="entry name" value="Acyl-CoA_Oxase/DH_mid-dom"/>
</dbReference>
<evidence type="ECO:0000256" key="4">
    <source>
        <dbReference type="ARBA" id="ARBA00022827"/>
    </source>
</evidence>
<feature type="domain" description="Acyl-CoA dehydrogenase/oxidase C-terminal" evidence="7">
    <location>
        <begin position="224"/>
        <end position="360"/>
    </location>
</feature>
<reference evidence="10 11" key="1">
    <citation type="submission" date="2018-10" db="EMBL/GenBank/DDBJ databases">
        <title>Transmission dynamics of multidrug resistant bacteria on intensive care unit surfaces.</title>
        <authorList>
            <person name="D'Souza A.W."/>
            <person name="Potter R.F."/>
            <person name="Wallace M."/>
            <person name="Shupe A."/>
            <person name="Patel S."/>
            <person name="Sun S."/>
            <person name="Gul D."/>
            <person name="Kwon J.H."/>
            <person name="Andleeb S."/>
            <person name="Burnham C.-A.D."/>
            <person name="Dantas G."/>
        </authorList>
    </citation>
    <scope>NUCLEOTIDE SEQUENCE [LARGE SCALE GENOMIC DNA]</scope>
    <source>
        <strain evidence="10 11">PX_177</strain>
    </source>
</reference>
<feature type="domain" description="Acyl-CoA oxidase/dehydrogenase middle" evidence="8">
    <location>
        <begin position="515"/>
        <end position="609"/>
    </location>
</feature>
<dbReference type="Proteomes" id="UP000276506">
    <property type="component" value="Unassembled WGS sequence"/>
</dbReference>